<protein>
    <submittedName>
        <fullName evidence="1">Uncharacterized protein</fullName>
    </submittedName>
</protein>
<proteinExistence type="predicted"/>
<dbReference type="AlphaFoldDB" id="A0ABC9TWI9"/>
<name>A0ABC9TWI9_CLOSY</name>
<dbReference type="Proteomes" id="UP000016491">
    <property type="component" value="Unassembled WGS sequence"/>
</dbReference>
<evidence type="ECO:0000313" key="1">
    <source>
        <dbReference type="EMBL" id="ERI76120.1"/>
    </source>
</evidence>
<organism evidence="1 2">
    <name type="scientific">[Clostridium] symbiosum ATCC 14940</name>
    <dbReference type="NCBI Taxonomy" id="411472"/>
    <lineage>
        <taxon>Bacteria</taxon>
        <taxon>Bacillati</taxon>
        <taxon>Bacillota</taxon>
        <taxon>Clostridia</taxon>
        <taxon>Lachnospirales</taxon>
        <taxon>Lachnospiraceae</taxon>
        <taxon>Otoolea</taxon>
    </lineage>
</organism>
<comment type="caution">
    <text evidence="1">The sequence shown here is derived from an EMBL/GenBank/DDBJ whole genome shotgun (WGS) entry which is preliminary data.</text>
</comment>
<accession>A0ABC9TWI9</accession>
<gene>
    <name evidence="1" type="ORF">CLOSYM_02831</name>
</gene>
<evidence type="ECO:0000313" key="2">
    <source>
        <dbReference type="Proteomes" id="UP000016491"/>
    </source>
</evidence>
<sequence length="54" mass="6231">MLRAAEIALGIFITMVKCARIVLLPPDKISGISYIFNRKFHLLNKKRSAEERTR</sequence>
<reference evidence="1 2" key="1">
    <citation type="submission" date="2013-07" db="EMBL/GenBank/DDBJ databases">
        <authorList>
            <person name="Weinstock G."/>
            <person name="Sodergren E."/>
            <person name="Wylie T."/>
            <person name="Fulton L."/>
            <person name="Fulton R."/>
            <person name="Fronick C."/>
            <person name="O'Laughlin M."/>
            <person name="Godfrey J."/>
            <person name="Miner T."/>
            <person name="Herter B."/>
            <person name="Appelbaum E."/>
            <person name="Cordes M."/>
            <person name="Lek S."/>
            <person name="Wollam A."/>
            <person name="Pepin K.H."/>
            <person name="Palsikar V.B."/>
            <person name="Mitreva M."/>
            <person name="Wilson R.K."/>
        </authorList>
    </citation>
    <scope>NUCLEOTIDE SEQUENCE [LARGE SCALE GENOMIC DNA]</scope>
    <source>
        <strain evidence="1 2">ATCC 14940</strain>
    </source>
</reference>
<dbReference type="EMBL" id="AWSU01000218">
    <property type="protein sequence ID" value="ERI76120.1"/>
    <property type="molecule type" value="Genomic_DNA"/>
</dbReference>